<dbReference type="Pfam" id="PF00145">
    <property type="entry name" value="DNA_methylase"/>
    <property type="match status" value="1"/>
</dbReference>
<dbReference type="PRINTS" id="PR00105">
    <property type="entry name" value="C5METTRFRASE"/>
</dbReference>
<dbReference type="EMBL" id="RBTD01000323">
    <property type="protein sequence ID" value="RMT17569.1"/>
    <property type="molecule type" value="Genomic_DNA"/>
</dbReference>
<dbReference type="Gene3D" id="3.40.50.150">
    <property type="entry name" value="Vaccinia Virus protein VP39"/>
    <property type="match status" value="1"/>
</dbReference>
<dbReference type="InterPro" id="IPR001525">
    <property type="entry name" value="C5_MeTfrase"/>
</dbReference>
<evidence type="ECO:0000256" key="4">
    <source>
        <dbReference type="ARBA" id="ARBA00022747"/>
    </source>
</evidence>
<evidence type="ECO:0000256" key="1">
    <source>
        <dbReference type="ARBA" id="ARBA00022603"/>
    </source>
</evidence>
<accession>A0A3M5J2T0</accession>
<protein>
    <recommendedName>
        <fullName evidence="8">Cytosine-specific methyltransferase</fullName>
        <ecNumber evidence="8">2.1.1.37</ecNumber>
    </recommendedName>
</protein>
<comment type="similarity">
    <text evidence="6 7">Belongs to the class I-like SAM-binding methyltransferase superfamily. C5-methyltransferase family.</text>
</comment>
<comment type="catalytic activity">
    <reaction evidence="5 8">
        <text>a 2'-deoxycytidine in DNA + S-adenosyl-L-methionine = a 5-methyl-2'-deoxycytidine in DNA + S-adenosyl-L-homocysteine + H(+)</text>
        <dbReference type="Rhea" id="RHEA:13681"/>
        <dbReference type="Rhea" id="RHEA-COMP:11369"/>
        <dbReference type="Rhea" id="RHEA-COMP:11370"/>
        <dbReference type="ChEBI" id="CHEBI:15378"/>
        <dbReference type="ChEBI" id="CHEBI:57856"/>
        <dbReference type="ChEBI" id="CHEBI:59789"/>
        <dbReference type="ChEBI" id="CHEBI:85452"/>
        <dbReference type="ChEBI" id="CHEBI:85454"/>
        <dbReference type="EC" id="2.1.1.37"/>
    </reaction>
</comment>
<dbReference type="SUPFAM" id="SSF53335">
    <property type="entry name" value="S-adenosyl-L-methionine-dependent methyltransferases"/>
    <property type="match status" value="1"/>
</dbReference>
<reference evidence="9 10" key="1">
    <citation type="submission" date="2018-08" db="EMBL/GenBank/DDBJ databases">
        <title>Recombination of ecologically and evolutionarily significant loci maintains genetic cohesion in the Pseudomonas syringae species complex.</title>
        <authorList>
            <person name="Dillon M."/>
            <person name="Thakur S."/>
            <person name="Almeida R.N.D."/>
            <person name="Weir B.S."/>
            <person name="Guttman D.S."/>
        </authorList>
    </citation>
    <scope>NUCLEOTIDE SEQUENCE [LARGE SCALE GENOMIC DNA]</scope>
    <source>
        <strain evidence="9 10">ICMP 6941</strain>
    </source>
</reference>
<dbReference type="PROSITE" id="PS51679">
    <property type="entry name" value="SAM_MT_C5"/>
    <property type="match status" value="1"/>
</dbReference>
<evidence type="ECO:0000256" key="2">
    <source>
        <dbReference type="ARBA" id="ARBA00022679"/>
    </source>
</evidence>
<dbReference type="Gene3D" id="3.90.120.10">
    <property type="entry name" value="DNA Methylase, subunit A, domain 2"/>
    <property type="match status" value="1"/>
</dbReference>
<dbReference type="PANTHER" id="PTHR10629">
    <property type="entry name" value="CYTOSINE-SPECIFIC METHYLTRANSFERASE"/>
    <property type="match status" value="1"/>
</dbReference>
<dbReference type="RefSeq" id="WP_057425158.1">
    <property type="nucleotide sequence ID" value="NZ_RBTD01000323.1"/>
</dbReference>
<dbReference type="GO" id="GO:0003677">
    <property type="term" value="F:DNA binding"/>
    <property type="evidence" value="ECO:0007669"/>
    <property type="project" value="TreeGrafter"/>
</dbReference>
<dbReference type="PROSITE" id="PS00094">
    <property type="entry name" value="C5_MTASE_1"/>
    <property type="match status" value="1"/>
</dbReference>
<dbReference type="Proteomes" id="UP000276194">
    <property type="component" value="Unassembled WGS sequence"/>
</dbReference>
<dbReference type="AlphaFoldDB" id="A0A3M5J2T0"/>
<keyword evidence="4" id="KW-0680">Restriction system</keyword>
<dbReference type="GO" id="GO:0032259">
    <property type="term" value="P:methylation"/>
    <property type="evidence" value="ECO:0007669"/>
    <property type="project" value="UniProtKB-KW"/>
</dbReference>
<evidence type="ECO:0000256" key="3">
    <source>
        <dbReference type="ARBA" id="ARBA00022691"/>
    </source>
</evidence>
<gene>
    <name evidence="9" type="ORF">ALP52_200015</name>
</gene>
<comment type="caution">
    <text evidence="9">The sequence shown here is derived from an EMBL/GenBank/DDBJ whole genome shotgun (WGS) entry which is preliminary data.</text>
</comment>
<feature type="active site" evidence="6">
    <location>
        <position position="95"/>
    </location>
</feature>
<dbReference type="PANTHER" id="PTHR10629:SF52">
    <property type="entry name" value="DNA (CYTOSINE-5)-METHYLTRANSFERASE 1"/>
    <property type="match status" value="1"/>
</dbReference>
<dbReference type="GO" id="GO:0009307">
    <property type="term" value="P:DNA restriction-modification system"/>
    <property type="evidence" value="ECO:0007669"/>
    <property type="project" value="UniProtKB-KW"/>
</dbReference>
<dbReference type="GO" id="GO:0003886">
    <property type="term" value="F:DNA (cytosine-5-)-methyltransferase activity"/>
    <property type="evidence" value="ECO:0007669"/>
    <property type="project" value="UniProtKB-EC"/>
</dbReference>
<evidence type="ECO:0000256" key="7">
    <source>
        <dbReference type="RuleBase" id="RU000416"/>
    </source>
</evidence>
<evidence type="ECO:0000313" key="10">
    <source>
        <dbReference type="Proteomes" id="UP000276194"/>
    </source>
</evidence>
<dbReference type="EC" id="2.1.1.37" evidence="8"/>
<keyword evidence="3 6" id="KW-0949">S-adenosyl-L-methionine</keyword>
<dbReference type="InterPro" id="IPR050390">
    <property type="entry name" value="C5-Methyltransferase"/>
</dbReference>
<keyword evidence="2 6" id="KW-0808">Transferase</keyword>
<evidence type="ECO:0000256" key="6">
    <source>
        <dbReference type="PROSITE-ProRule" id="PRU01016"/>
    </source>
</evidence>
<sequence length="418" mass="46756">MSQFNSLEVCAEATRLTTLDLFAGAGGLSEGLREAGFTSLYANEISPRYAQTYAINHPGTHVESRDIREVDARKIRSFLGLKRGELDLIAGGPPCQGFSINAPKRSTEDSRNHLFREYLRFVSEFQPKVVMIENVPGMVSFEDGATLDSILESLKTLGYDADVRILYAPHYGIPQTRWRTIILGGRDGLNPTELFPEPLRQAPVRVNFTSQFGGKNLVNLPISLELPSHVTVRDAIGDLPLLCNGEMGEPVKPYRHMFDNQYQQLMRIGSEGVTCHEAARLSKINLERMAHIPQGGNWTDIPEELLPRGMRMARRSDHTKRYGRVHPDGLASTILTKCDPHWGAYFHYEQDRAFTVREAARLQSFPDTYVFCGSRVEQYEQVGNAVPPLLGAAVGRTIARVLGESQKSQKTARKVRTV</sequence>
<proteinExistence type="inferred from homology"/>
<dbReference type="NCBIfam" id="TIGR00675">
    <property type="entry name" value="dcm"/>
    <property type="match status" value="1"/>
</dbReference>
<organism evidence="9 10">
    <name type="scientific">Pseudomonas amygdali pv. mori</name>
    <dbReference type="NCBI Taxonomy" id="34065"/>
    <lineage>
        <taxon>Bacteria</taxon>
        <taxon>Pseudomonadati</taxon>
        <taxon>Pseudomonadota</taxon>
        <taxon>Gammaproteobacteria</taxon>
        <taxon>Pseudomonadales</taxon>
        <taxon>Pseudomonadaceae</taxon>
        <taxon>Pseudomonas</taxon>
        <taxon>Pseudomonas amygdali</taxon>
    </lineage>
</organism>
<evidence type="ECO:0000256" key="8">
    <source>
        <dbReference type="RuleBase" id="RU000417"/>
    </source>
</evidence>
<evidence type="ECO:0000313" key="9">
    <source>
        <dbReference type="EMBL" id="RMT17569.1"/>
    </source>
</evidence>
<dbReference type="GO" id="GO:0044027">
    <property type="term" value="P:negative regulation of gene expression via chromosomal CpG island methylation"/>
    <property type="evidence" value="ECO:0007669"/>
    <property type="project" value="TreeGrafter"/>
</dbReference>
<dbReference type="InterPro" id="IPR029063">
    <property type="entry name" value="SAM-dependent_MTases_sf"/>
</dbReference>
<evidence type="ECO:0000256" key="5">
    <source>
        <dbReference type="ARBA" id="ARBA00047422"/>
    </source>
</evidence>
<keyword evidence="1 6" id="KW-0489">Methyltransferase</keyword>
<dbReference type="InterPro" id="IPR018117">
    <property type="entry name" value="C5_DNA_meth_AS"/>
</dbReference>
<name>A0A3M5J2T0_PSEA0</name>